<evidence type="ECO:0000256" key="5">
    <source>
        <dbReference type="ARBA" id="ARBA00022692"/>
    </source>
</evidence>
<dbReference type="Pfam" id="PF01040">
    <property type="entry name" value="UbiA"/>
    <property type="match status" value="1"/>
</dbReference>
<comment type="catalytic activity">
    <reaction evidence="8">
        <text>an all-trans-polyprenyl diphosphate + 1,4-dihydroxy-2-naphthoate + H(+) = a 2-demethylmenaquinol + CO2 + diphosphate</text>
        <dbReference type="Rhea" id="RHEA:26478"/>
        <dbReference type="Rhea" id="RHEA-COMP:9563"/>
        <dbReference type="Rhea" id="RHEA-COMP:9564"/>
        <dbReference type="ChEBI" id="CHEBI:11173"/>
        <dbReference type="ChEBI" id="CHEBI:15378"/>
        <dbReference type="ChEBI" id="CHEBI:16526"/>
        <dbReference type="ChEBI" id="CHEBI:33019"/>
        <dbReference type="ChEBI" id="CHEBI:55437"/>
        <dbReference type="ChEBI" id="CHEBI:58914"/>
        <dbReference type="EC" id="2.5.1.74"/>
    </reaction>
</comment>
<dbReference type="InterPro" id="IPR026046">
    <property type="entry name" value="UBIAD1"/>
</dbReference>
<feature type="transmembrane region" description="Helical" evidence="8">
    <location>
        <begin position="137"/>
        <end position="156"/>
    </location>
</feature>
<dbReference type="InterPro" id="IPR000537">
    <property type="entry name" value="UbiA_prenyltransferase"/>
</dbReference>
<comment type="caution">
    <text evidence="10">The sequence shown here is derived from an EMBL/GenBank/DDBJ whole genome shotgun (WGS) entry which is preliminary data.</text>
</comment>
<dbReference type="Gene3D" id="1.10.357.140">
    <property type="entry name" value="UbiA prenyltransferase"/>
    <property type="match status" value="1"/>
</dbReference>
<feature type="transmembrane region" description="Helical" evidence="8">
    <location>
        <begin position="58"/>
        <end position="76"/>
    </location>
</feature>
<dbReference type="HAMAP" id="MF_01937">
    <property type="entry name" value="MenA_1"/>
    <property type="match status" value="1"/>
</dbReference>
<keyword evidence="6 8" id="KW-1133">Transmembrane helix</keyword>
<dbReference type="PANTHER" id="PTHR13929">
    <property type="entry name" value="1,4-DIHYDROXY-2-NAPHTHOATE OCTAPRENYLTRANSFERASE"/>
    <property type="match status" value="1"/>
</dbReference>
<evidence type="ECO:0000256" key="7">
    <source>
        <dbReference type="ARBA" id="ARBA00023136"/>
    </source>
</evidence>
<dbReference type="Proteomes" id="UP000256629">
    <property type="component" value="Unassembled WGS sequence"/>
</dbReference>
<keyword evidence="4 8" id="KW-0808">Transferase</keyword>
<evidence type="ECO:0000256" key="6">
    <source>
        <dbReference type="ARBA" id="ARBA00022989"/>
    </source>
</evidence>
<proteinExistence type="inferred from homology"/>
<comment type="function">
    <text evidence="8">Conversion of 1,4-dihydroxy-2-naphthoate (DHNA) to demethylmenaquinone (DMK).</text>
</comment>
<evidence type="ECO:0000256" key="3">
    <source>
        <dbReference type="ARBA" id="ARBA00022475"/>
    </source>
</evidence>
<keyword evidence="5 8" id="KW-0812">Transmembrane</keyword>
<dbReference type="InterPro" id="IPR004657">
    <property type="entry name" value="MenA"/>
</dbReference>
<dbReference type="GO" id="GO:0046428">
    <property type="term" value="F:1,4-dihydroxy-2-naphthoate polyprenyltransferase activity"/>
    <property type="evidence" value="ECO:0007669"/>
    <property type="project" value="UniProtKB-UniRule"/>
</dbReference>
<name>A0A3D9HJ29_9FLAO</name>
<keyword evidence="7 8" id="KW-0472">Membrane</keyword>
<feature type="transmembrane region" description="Helical" evidence="8">
    <location>
        <begin position="195"/>
        <end position="215"/>
    </location>
</feature>
<organism evidence="10 11">
    <name type="scientific">Seonamhaeicola aphaedonensis</name>
    <dbReference type="NCBI Taxonomy" id="1461338"/>
    <lineage>
        <taxon>Bacteria</taxon>
        <taxon>Pseudomonadati</taxon>
        <taxon>Bacteroidota</taxon>
        <taxon>Flavobacteriia</taxon>
        <taxon>Flavobacteriales</taxon>
        <taxon>Flavobacteriaceae</taxon>
    </lineage>
</organism>
<evidence type="ECO:0000313" key="11">
    <source>
        <dbReference type="Proteomes" id="UP000256629"/>
    </source>
</evidence>
<keyword evidence="3 8" id="KW-1003">Cell membrane</keyword>
<comment type="subcellular location">
    <subcellularLocation>
        <location evidence="8">Cell membrane</location>
        <topology evidence="8">Multi-pass membrane protein</topology>
    </subcellularLocation>
    <subcellularLocation>
        <location evidence="1">Membrane</location>
        <topology evidence="1">Multi-pass membrane protein</topology>
    </subcellularLocation>
</comment>
<gene>
    <name evidence="8" type="primary">menA</name>
    <name evidence="10" type="ORF">DFQ02_102207</name>
</gene>
<evidence type="ECO:0000313" key="10">
    <source>
        <dbReference type="EMBL" id="RED49435.1"/>
    </source>
</evidence>
<dbReference type="GO" id="GO:0042371">
    <property type="term" value="P:vitamin K biosynthetic process"/>
    <property type="evidence" value="ECO:0007669"/>
    <property type="project" value="TreeGrafter"/>
</dbReference>
<dbReference type="CDD" id="cd13962">
    <property type="entry name" value="PT_UbiA_UBIAD1"/>
    <property type="match status" value="1"/>
</dbReference>
<evidence type="ECO:0000256" key="1">
    <source>
        <dbReference type="ARBA" id="ARBA00004141"/>
    </source>
</evidence>
<feature type="transmembrane region" description="Helical" evidence="8">
    <location>
        <begin position="112"/>
        <end position="131"/>
    </location>
</feature>
<dbReference type="NCBIfam" id="TIGR00751">
    <property type="entry name" value="menA"/>
    <property type="match status" value="1"/>
</dbReference>
<evidence type="ECO:0000256" key="8">
    <source>
        <dbReference type="HAMAP-Rule" id="MF_01937"/>
    </source>
</evidence>
<evidence type="ECO:0000256" key="9">
    <source>
        <dbReference type="NCBIfam" id="TIGR00751"/>
    </source>
</evidence>
<dbReference type="PIRSF" id="PIRSF005355">
    <property type="entry name" value="UBIAD1"/>
    <property type="match status" value="1"/>
</dbReference>
<dbReference type="AlphaFoldDB" id="A0A3D9HJ29"/>
<evidence type="ECO:0000256" key="4">
    <source>
        <dbReference type="ARBA" id="ARBA00022679"/>
    </source>
</evidence>
<dbReference type="GO" id="GO:0009234">
    <property type="term" value="P:menaquinone biosynthetic process"/>
    <property type="evidence" value="ECO:0007669"/>
    <property type="project" value="UniProtKB-UniRule"/>
</dbReference>
<dbReference type="EMBL" id="QRDX01000002">
    <property type="protein sequence ID" value="RED49435.1"/>
    <property type="molecule type" value="Genomic_DNA"/>
</dbReference>
<protein>
    <recommendedName>
        <fullName evidence="8 9">1,4-dihydroxy-2-naphthoate octaprenyltransferase</fullName>
        <shortName evidence="8">DHNA-octaprenyltransferase</shortName>
        <ecNumber evidence="8 9">2.5.1.74</ecNumber>
    </recommendedName>
</protein>
<dbReference type="GO" id="GO:0005886">
    <property type="term" value="C:plasma membrane"/>
    <property type="evidence" value="ECO:0007669"/>
    <property type="project" value="UniProtKB-SubCell"/>
</dbReference>
<accession>A0A3D9HJ29</accession>
<feature type="transmembrane region" description="Helical" evidence="8">
    <location>
        <begin position="168"/>
        <end position="189"/>
    </location>
</feature>
<dbReference type="UniPathway" id="UPA00079">
    <property type="reaction ID" value="UER00168"/>
</dbReference>
<comment type="similarity">
    <text evidence="8">Belongs to the MenA family. Type 1 subfamily.</text>
</comment>
<feature type="transmembrane region" description="Helical" evidence="8">
    <location>
        <begin position="243"/>
        <end position="263"/>
    </location>
</feature>
<feature type="transmembrane region" description="Helical" evidence="8">
    <location>
        <begin position="298"/>
        <end position="317"/>
    </location>
</feature>
<comment type="pathway">
    <text evidence="8">Quinol/quinone metabolism; menaquinone biosynthesis; menaquinol from 1,4-dihydroxy-2-naphthoate: step 1/2.</text>
</comment>
<dbReference type="EC" id="2.5.1.74" evidence="8 9"/>
<sequence length="318" mass="35248">MLFLKKERLTLKRNGFHNMKKISVWISSMRLRTLPLSISGIIVASCFAEYNGYFSWIIFVLAILTTLSFQILSNLANDYGDGVKGTDNEDRIGPDRAIQSGKISPEEMLNAIKINVLISIALAFSLIFKAFGVHHVLLTLIFFVLGIFSIVAAIRYTVGGNAYGYKGFGDVFVFVFFGLVSVCGCYVLYAKTIDHVTILPACTIGLLSTAVLNLNNMRDLVSDEMSKKNTLAVKLGPKAIKKYHFTLIVLAIILSGVFGVLYYTSPFSLIFVVAYIPLVKHLIKVYKNKEPRLLDPELKKLALTTVLLSVLLGIGYLL</sequence>
<dbReference type="InterPro" id="IPR044878">
    <property type="entry name" value="UbiA_sf"/>
</dbReference>
<keyword evidence="11" id="KW-1185">Reference proteome</keyword>
<evidence type="ECO:0000256" key="2">
    <source>
        <dbReference type="ARBA" id="ARBA00022428"/>
    </source>
</evidence>
<dbReference type="PANTHER" id="PTHR13929:SF0">
    <property type="entry name" value="UBIA PRENYLTRANSFERASE DOMAIN-CONTAINING PROTEIN 1"/>
    <property type="match status" value="1"/>
</dbReference>
<reference evidence="10 11" key="1">
    <citation type="submission" date="2018-07" db="EMBL/GenBank/DDBJ databases">
        <title>Genomic Encyclopedia of Type Strains, Phase III (KMG-III): the genomes of soil and plant-associated and newly described type strains.</title>
        <authorList>
            <person name="Whitman W."/>
        </authorList>
    </citation>
    <scope>NUCLEOTIDE SEQUENCE [LARGE SCALE GENOMIC DNA]</scope>
    <source>
        <strain evidence="10 11">CECT 8487</strain>
    </source>
</reference>
<keyword evidence="2 8" id="KW-0474">Menaquinone biosynthesis</keyword>